<dbReference type="Pfam" id="PF04666">
    <property type="entry name" value="MGAT4_cons"/>
    <property type="match status" value="1"/>
</dbReference>
<accession>A0A7J8BM14</accession>
<evidence type="ECO:0000313" key="3">
    <source>
        <dbReference type="EMBL" id="KAF6399897.1"/>
    </source>
</evidence>
<feature type="transmembrane region" description="Helical" evidence="1">
    <location>
        <begin position="12"/>
        <end position="31"/>
    </location>
</feature>
<keyword evidence="1" id="KW-0812">Transmembrane</keyword>
<dbReference type="GO" id="GO:0008375">
    <property type="term" value="F:acetylglucosaminyltransferase activity"/>
    <property type="evidence" value="ECO:0007669"/>
    <property type="project" value="TreeGrafter"/>
</dbReference>
<protein>
    <recommendedName>
        <fullName evidence="2">MGAT4 conserved region domain-containing protein</fullName>
    </recommendedName>
</protein>
<evidence type="ECO:0000313" key="4">
    <source>
        <dbReference type="Proteomes" id="UP000550707"/>
    </source>
</evidence>
<keyword evidence="4" id="KW-1185">Reference proteome</keyword>
<name>A0A7J8BM14_MOLMO</name>
<gene>
    <name evidence="3" type="ORF">HJG59_012199</name>
</gene>
<dbReference type="PANTHER" id="PTHR12062">
    <property type="entry name" value="N-ACETYLGLUCOSAMINYLTRANSFERASE VI"/>
    <property type="match status" value="1"/>
</dbReference>
<dbReference type="InParanoid" id="A0A7J8BM14"/>
<organism evidence="3 4">
    <name type="scientific">Molossus molossus</name>
    <name type="common">Pallas' mastiff bat</name>
    <name type="synonym">Vespertilio molossus</name>
    <dbReference type="NCBI Taxonomy" id="27622"/>
    <lineage>
        <taxon>Eukaryota</taxon>
        <taxon>Metazoa</taxon>
        <taxon>Chordata</taxon>
        <taxon>Craniata</taxon>
        <taxon>Vertebrata</taxon>
        <taxon>Euteleostomi</taxon>
        <taxon>Mammalia</taxon>
        <taxon>Eutheria</taxon>
        <taxon>Laurasiatheria</taxon>
        <taxon>Chiroptera</taxon>
        <taxon>Yangochiroptera</taxon>
        <taxon>Molossidae</taxon>
        <taxon>Molossus</taxon>
    </lineage>
</organism>
<dbReference type="GO" id="GO:0006487">
    <property type="term" value="P:protein N-linked glycosylation"/>
    <property type="evidence" value="ECO:0007669"/>
    <property type="project" value="TreeGrafter"/>
</dbReference>
<proteinExistence type="predicted"/>
<reference evidence="3 4" key="1">
    <citation type="journal article" date="2020" name="Nature">
        <title>Six reference-quality genomes reveal evolution of bat adaptations.</title>
        <authorList>
            <person name="Jebb D."/>
            <person name="Huang Z."/>
            <person name="Pippel M."/>
            <person name="Hughes G.M."/>
            <person name="Lavrichenko K."/>
            <person name="Devanna P."/>
            <person name="Winkler S."/>
            <person name="Jermiin L.S."/>
            <person name="Skirmuntt E.C."/>
            <person name="Katzourakis A."/>
            <person name="Burkitt-Gray L."/>
            <person name="Ray D.A."/>
            <person name="Sullivan K.A.M."/>
            <person name="Roscito J.G."/>
            <person name="Kirilenko B.M."/>
            <person name="Davalos L.M."/>
            <person name="Corthals A.P."/>
            <person name="Power M.L."/>
            <person name="Jones G."/>
            <person name="Ransome R.D."/>
            <person name="Dechmann D.K.N."/>
            <person name="Locatelli A.G."/>
            <person name="Puechmaille S.J."/>
            <person name="Fedrigo O."/>
            <person name="Jarvis E.D."/>
            <person name="Hiller M."/>
            <person name="Vernes S.C."/>
            <person name="Myers E.W."/>
            <person name="Teeling E.C."/>
        </authorList>
    </citation>
    <scope>NUCLEOTIDE SEQUENCE [LARGE SCALE GENOMIC DNA]</scope>
    <source>
        <strain evidence="3">MMolMol1</strain>
        <tissue evidence="3">Muscle</tissue>
    </source>
</reference>
<keyword evidence="1" id="KW-0472">Membrane</keyword>
<comment type="caution">
    <text evidence="3">The sequence shown here is derived from an EMBL/GenBank/DDBJ whole genome shotgun (WGS) entry which is preliminary data.</text>
</comment>
<sequence length="480" mass="54382">MQNLTPADTMRCPIRLCFVASVAIGFLWLLVTLKAPWEIEADRNMKATKGHVATPALSVGTEDNHSRRNDLRPLEEWQDLHFKYMDTVHQRRKTWLTVGISSVPGPNRNSLSHTLVSLFRASSKAKRRQLTVVVHLADSNLTWLRETVVQMAHLFSPQILAGQLILIHAPADAYPALGDVRDEAYQGEVYSKQNVDHAFLLSFAAKRSHYFLLLEDDVFCAPSFMSHIRQKVNAMSSDAWVLLEFSNMGFLGKLFRSKDLPVLAHFLLLFYKEKPLHRLIPHFRTLMAQKDPVLCRPFLFYHRMVYYSAQGSRTGQAVRSKAPSSPDNPPGAVFTDMKVFSVHFPWEAYTLDASFFWTHSVRAGSHLTVILNHPANLSRVQVLTGTIMDGKYTLERGHVELGYEPEGVPQSCTSFTVLGRLLEGQMDQEIFLRRMRCQVSCVKLVVDADQPGGLIVRHISLWEEHTKAESSADRSARDGK</sequence>
<evidence type="ECO:0000256" key="1">
    <source>
        <dbReference type="SAM" id="Phobius"/>
    </source>
</evidence>
<keyword evidence="1" id="KW-1133">Transmembrane helix</keyword>
<dbReference type="EMBL" id="JACASF010000023">
    <property type="protein sequence ID" value="KAF6399897.1"/>
    <property type="molecule type" value="Genomic_DNA"/>
</dbReference>
<dbReference type="AlphaFoldDB" id="A0A7J8BM14"/>
<dbReference type="InterPro" id="IPR006759">
    <property type="entry name" value="Glyco_transf_54"/>
</dbReference>
<dbReference type="Proteomes" id="UP000550707">
    <property type="component" value="Unassembled WGS sequence"/>
</dbReference>
<dbReference type="PANTHER" id="PTHR12062:SF11">
    <property type="entry name" value="ALPHA-1,3-MANNOSYL-GLYCOPROTEIN 4-BETA-N-ACETYLGLUCOSAMINYLTRANSFERASE-LIKE PROTEIN MGAT4E"/>
    <property type="match status" value="1"/>
</dbReference>
<evidence type="ECO:0000259" key="2">
    <source>
        <dbReference type="Pfam" id="PF04666"/>
    </source>
</evidence>
<dbReference type="InterPro" id="IPR057279">
    <property type="entry name" value="MGAT4"/>
</dbReference>
<feature type="domain" description="MGAT4 conserved region" evidence="2">
    <location>
        <begin position="88"/>
        <end position="291"/>
    </location>
</feature>